<evidence type="ECO:0000256" key="1">
    <source>
        <dbReference type="SAM" id="Phobius"/>
    </source>
</evidence>
<keyword evidence="1" id="KW-0472">Membrane</keyword>
<organism evidence="2 3">
    <name type="scientific">Fusarium zealandicum</name>
    <dbReference type="NCBI Taxonomy" id="1053134"/>
    <lineage>
        <taxon>Eukaryota</taxon>
        <taxon>Fungi</taxon>
        <taxon>Dikarya</taxon>
        <taxon>Ascomycota</taxon>
        <taxon>Pezizomycotina</taxon>
        <taxon>Sordariomycetes</taxon>
        <taxon>Hypocreomycetidae</taxon>
        <taxon>Hypocreales</taxon>
        <taxon>Nectriaceae</taxon>
        <taxon>Fusarium</taxon>
        <taxon>Fusarium staphyleae species complex</taxon>
    </lineage>
</organism>
<keyword evidence="1" id="KW-1133">Transmembrane helix</keyword>
<sequence>MVDVLHRVNDHSHRSLLGLSIYLSYQIVTRFLILLLRFIWALVGVFLHRSNIVGRIDDTISASLFLREYCALHLRVSLTIVKSLGRAVALLLLKGLLFVIIPILKGLLLVILIVVGLRPALRPLQLRSQHQTVPWMAFA</sequence>
<proteinExistence type="predicted"/>
<feature type="transmembrane region" description="Helical" evidence="1">
    <location>
        <begin position="95"/>
        <end position="117"/>
    </location>
</feature>
<gene>
    <name evidence="2" type="ORF">FZEAL_10429</name>
</gene>
<protein>
    <submittedName>
        <fullName evidence="2">Uncharacterized protein</fullName>
    </submittedName>
</protein>
<comment type="caution">
    <text evidence="2">The sequence shown here is derived from an EMBL/GenBank/DDBJ whole genome shotgun (WGS) entry which is preliminary data.</text>
</comment>
<reference evidence="2" key="2">
    <citation type="submission" date="2020-05" db="EMBL/GenBank/DDBJ databases">
        <authorList>
            <person name="Kim H.-S."/>
            <person name="Proctor R.H."/>
            <person name="Brown D.W."/>
        </authorList>
    </citation>
    <scope>NUCLEOTIDE SEQUENCE</scope>
    <source>
        <strain evidence="2">NRRL 22465</strain>
    </source>
</reference>
<dbReference type="EMBL" id="JABEYC010001175">
    <property type="protein sequence ID" value="KAF4968173.1"/>
    <property type="molecule type" value="Genomic_DNA"/>
</dbReference>
<evidence type="ECO:0000313" key="3">
    <source>
        <dbReference type="Proteomes" id="UP000635477"/>
    </source>
</evidence>
<reference evidence="2" key="1">
    <citation type="journal article" date="2020" name="BMC Genomics">
        <title>Correction to: Identification and distribution of gene clusters required for synthesis of sphingolipid metabolism inhibitors in diverse species of the filamentous fungus Fusarium.</title>
        <authorList>
            <person name="Kim H.S."/>
            <person name="Lohmar J.M."/>
            <person name="Busman M."/>
            <person name="Brown D.W."/>
            <person name="Naumann T.A."/>
            <person name="Divon H.H."/>
            <person name="Lysoe E."/>
            <person name="Uhlig S."/>
            <person name="Proctor R.H."/>
        </authorList>
    </citation>
    <scope>NUCLEOTIDE SEQUENCE</scope>
    <source>
        <strain evidence="2">NRRL 22465</strain>
    </source>
</reference>
<accession>A0A8H4U1Q7</accession>
<evidence type="ECO:0000313" key="2">
    <source>
        <dbReference type="EMBL" id="KAF4968173.1"/>
    </source>
</evidence>
<keyword evidence="3" id="KW-1185">Reference proteome</keyword>
<dbReference type="Proteomes" id="UP000635477">
    <property type="component" value="Unassembled WGS sequence"/>
</dbReference>
<name>A0A8H4U1Q7_9HYPO</name>
<keyword evidence="1" id="KW-0812">Transmembrane</keyword>
<feature type="transmembrane region" description="Helical" evidence="1">
    <location>
        <begin position="27"/>
        <end position="48"/>
    </location>
</feature>
<dbReference type="AlphaFoldDB" id="A0A8H4U1Q7"/>